<reference evidence="1 2" key="1">
    <citation type="submission" date="2019-09" db="EMBL/GenBank/DDBJ databases">
        <title>A chromosome-level genome assembly of the Chinese tupelo Nyssa sinensis.</title>
        <authorList>
            <person name="Yang X."/>
            <person name="Kang M."/>
            <person name="Yang Y."/>
            <person name="Xiong H."/>
            <person name="Wang M."/>
            <person name="Zhang Z."/>
            <person name="Wang Z."/>
            <person name="Wu H."/>
            <person name="Ma T."/>
            <person name="Liu J."/>
            <person name="Xi Z."/>
        </authorList>
    </citation>
    <scope>NUCLEOTIDE SEQUENCE [LARGE SCALE GENOMIC DNA]</scope>
    <source>
        <strain evidence="1">J267</strain>
        <tissue evidence="1">Leaf</tissue>
    </source>
</reference>
<dbReference type="Proteomes" id="UP000325577">
    <property type="component" value="Linkage Group LG0"/>
</dbReference>
<organism evidence="1 2">
    <name type="scientific">Nyssa sinensis</name>
    <dbReference type="NCBI Taxonomy" id="561372"/>
    <lineage>
        <taxon>Eukaryota</taxon>
        <taxon>Viridiplantae</taxon>
        <taxon>Streptophyta</taxon>
        <taxon>Embryophyta</taxon>
        <taxon>Tracheophyta</taxon>
        <taxon>Spermatophyta</taxon>
        <taxon>Magnoliopsida</taxon>
        <taxon>eudicotyledons</taxon>
        <taxon>Gunneridae</taxon>
        <taxon>Pentapetalae</taxon>
        <taxon>asterids</taxon>
        <taxon>Cornales</taxon>
        <taxon>Nyssaceae</taxon>
        <taxon>Nyssa</taxon>
    </lineage>
</organism>
<evidence type="ECO:0000313" key="1">
    <source>
        <dbReference type="EMBL" id="KAA8550785.1"/>
    </source>
</evidence>
<dbReference type="EMBL" id="CM018031">
    <property type="protein sequence ID" value="KAA8550785.1"/>
    <property type="molecule type" value="Genomic_DNA"/>
</dbReference>
<keyword evidence="2" id="KW-1185">Reference proteome</keyword>
<sequence length="162" mass="18061">MGTAHLDHLFKTRSASDILTKGDGGIAILTSSALDGVALWGICWGEFSAQRKIELARSDFVFPETSSGLGFFGLCSAKCPPQMPNEHEERILALAFDLQNLRFPYLLPFCPLQFLDSSPSLPFPLSDIVVCAKREVVGFWNSNSHWKLGFFSRLQDYFFGFS</sequence>
<protein>
    <submittedName>
        <fullName evidence="1">Uncharacterized protein</fullName>
    </submittedName>
</protein>
<evidence type="ECO:0000313" key="2">
    <source>
        <dbReference type="Proteomes" id="UP000325577"/>
    </source>
</evidence>
<dbReference type="AlphaFoldDB" id="A0A5J5C5V0"/>
<name>A0A5J5C5V0_9ASTE</name>
<gene>
    <name evidence="1" type="ORF">F0562_002469</name>
</gene>
<proteinExistence type="predicted"/>
<accession>A0A5J5C5V0</accession>